<gene>
    <name evidence="3" type="ORF">ACFQ1M_13095</name>
</gene>
<dbReference type="InterPro" id="IPR005793">
    <property type="entry name" value="Formyl_trans_C"/>
</dbReference>
<dbReference type="InterPro" id="IPR002376">
    <property type="entry name" value="Formyl_transf_N"/>
</dbReference>
<evidence type="ECO:0000259" key="1">
    <source>
        <dbReference type="Pfam" id="PF00551"/>
    </source>
</evidence>
<protein>
    <submittedName>
        <fullName evidence="3">Methionyl-tRNA formyltransferase</fullName>
        <ecNumber evidence="3">2.1.2.9</ecNumber>
    </submittedName>
</protein>
<dbReference type="PANTHER" id="PTHR11138">
    <property type="entry name" value="METHIONYL-TRNA FORMYLTRANSFERASE"/>
    <property type="match status" value="1"/>
</dbReference>
<sequence>MPTVGVLCSGKLGLTTLRSIYGKHLVKFVLTDGRSEEIITFCKENGIPIFVGNPRNGEGYSFIKQLEVDVIASVNYLFLIEKDIIEHPKKLCFNVHGSLLPRYRGRTPHVWAIINNEKETGITAHVIEEGCDTGDILKQIRIPIEAADTGATILDKFATHYPELVNDIIVASIHDLSKTPQDKSKATYFGKRVPEDGLIDWNWSRERIYNWVRAMAFPYPGAYTYYEGKKIIIDSVSFSEDGFHFKDPNGKLLSTHPQPVVKTPNGALSLDLVRTENCIFEKEKIFQNENRP</sequence>
<dbReference type="SUPFAM" id="SSF50486">
    <property type="entry name" value="FMT C-terminal domain-like"/>
    <property type="match status" value="1"/>
</dbReference>
<dbReference type="EC" id="2.1.2.9" evidence="3"/>
<dbReference type="Pfam" id="PF00551">
    <property type="entry name" value="Formyl_trans_N"/>
    <property type="match status" value="1"/>
</dbReference>
<reference evidence="4" key="1">
    <citation type="journal article" date="2019" name="Int. J. Syst. Evol. Microbiol.">
        <title>The Global Catalogue of Microorganisms (GCM) 10K type strain sequencing project: providing services to taxonomists for standard genome sequencing and annotation.</title>
        <authorList>
            <consortium name="The Broad Institute Genomics Platform"/>
            <consortium name="The Broad Institute Genome Sequencing Center for Infectious Disease"/>
            <person name="Wu L."/>
            <person name="Ma J."/>
        </authorList>
    </citation>
    <scope>NUCLEOTIDE SEQUENCE [LARGE SCALE GENOMIC DNA]</scope>
    <source>
        <strain evidence="4">CCUG 62952</strain>
    </source>
</reference>
<dbReference type="GO" id="GO:0004479">
    <property type="term" value="F:methionyl-tRNA formyltransferase activity"/>
    <property type="evidence" value="ECO:0007669"/>
    <property type="project" value="UniProtKB-EC"/>
</dbReference>
<dbReference type="Gene3D" id="3.40.50.12230">
    <property type="match status" value="1"/>
</dbReference>
<accession>A0ABW3D265</accession>
<evidence type="ECO:0000313" key="3">
    <source>
        <dbReference type="EMBL" id="MFD0863145.1"/>
    </source>
</evidence>
<dbReference type="RefSeq" id="WP_386408919.1">
    <property type="nucleotide sequence ID" value="NZ_JBHTJH010000017.1"/>
</dbReference>
<dbReference type="Pfam" id="PF02911">
    <property type="entry name" value="Formyl_trans_C"/>
    <property type="match status" value="1"/>
</dbReference>
<evidence type="ECO:0000313" key="4">
    <source>
        <dbReference type="Proteomes" id="UP001596978"/>
    </source>
</evidence>
<dbReference type="CDD" id="cd08369">
    <property type="entry name" value="FMT_core"/>
    <property type="match status" value="1"/>
</dbReference>
<dbReference type="PANTHER" id="PTHR11138:SF5">
    <property type="entry name" value="METHIONYL-TRNA FORMYLTRANSFERASE, MITOCHONDRIAL"/>
    <property type="match status" value="1"/>
</dbReference>
<dbReference type="InterPro" id="IPR011034">
    <property type="entry name" value="Formyl_transferase-like_C_sf"/>
</dbReference>
<keyword evidence="4" id="KW-1185">Reference proteome</keyword>
<feature type="domain" description="Formyl transferase C-terminal" evidence="2">
    <location>
        <begin position="194"/>
        <end position="277"/>
    </location>
</feature>
<proteinExistence type="predicted"/>
<feature type="domain" description="Formyl transferase N-terminal" evidence="1">
    <location>
        <begin position="61"/>
        <end position="163"/>
    </location>
</feature>
<dbReference type="Proteomes" id="UP001596978">
    <property type="component" value="Unassembled WGS sequence"/>
</dbReference>
<keyword evidence="3" id="KW-0808">Transferase</keyword>
<evidence type="ECO:0000259" key="2">
    <source>
        <dbReference type="Pfam" id="PF02911"/>
    </source>
</evidence>
<dbReference type="EMBL" id="JBHTJH010000017">
    <property type="protein sequence ID" value="MFD0863145.1"/>
    <property type="molecule type" value="Genomic_DNA"/>
</dbReference>
<dbReference type="SUPFAM" id="SSF53328">
    <property type="entry name" value="Formyltransferase"/>
    <property type="match status" value="1"/>
</dbReference>
<dbReference type="InterPro" id="IPR036477">
    <property type="entry name" value="Formyl_transf_N_sf"/>
</dbReference>
<name>A0ABW3D265_9FLAO</name>
<comment type="caution">
    <text evidence="3">The sequence shown here is derived from an EMBL/GenBank/DDBJ whole genome shotgun (WGS) entry which is preliminary data.</text>
</comment>
<organism evidence="3 4">
    <name type="scientific">Sungkyunkwania multivorans</name>
    <dbReference type="NCBI Taxonomy" id="1173618"/>
    <lineage>
        <taxon>Bacteria</taxon>
        <taxon>Pseudomonadati</taxon>
        <taxon>Bacteroidota</taxon>
        <taxon>Flavobacteriia</taxon>
        <taxon>Flavobacteriales</taxon>
        <taxon>Flavobacteriaceae</taxon>
        <taxon>Sungkyunkwania</taxon>
    </lineage>
</organism>